<gene>
    <name evidence="1" type="ORF">GIL414_LOCUS86993</name>
    <name evidence="2" type="ORF">SMN809_LOCUS85011</name>
</gene>
<protein>
    <submittedName>
        <fullName evidence="1">Uncharacterized protein</fullName>
    </submittedName>
</protein>
<feature type="non-terminal residue" evidence="1">
    <location>
        <position position="1"/>
    </location>
</feature>
<dbReference type="AlphaFoldDB" id="A0A8S3K6G4"/>
<dbReference type="Proteomes" id="UP000676336">
    <property type="component" value="Unassembled WGS sequence"/>
</dbReference>
<dbReference type="EMBL" id="CAJOBJ010377721">
    <property type="protein sequence ID" value="CAF5226209.1"/>
    <property type="molecule type" value="Genomic_DNA"/>
</dbReference>
<evidence type="ECO:0000313" key="1">
    <source>
        <dbReference type="EMBL" id="CAF5226209.1"/>
    </source>
</evidence>
<comment type="caution">
    <text evidence="1">The sequence shown here is derived from an EMBL/GenBank/DDBJ whole genome shotgun (WGS) entry which is preliminary data.</text>
</comment>
<name>A0A8S3K6G4_9BILA</name>
<organism evidence="1 3">
    <name type="scientific">Rotaria magnacalcarata</name>
    <dbReference type="NCBI Taxonomy" id="392030"/>
    <lineage>
        <taxon>Eukaryota</taxon>
        <taxon>Metazoa</taxon>
        <taxon>Spiralia</taxon>
        <taxon>Gnathifera</taxon>
        <taxon>Rotifera</taxon>
        <taxon>Eurotatoria</taxon>
        <taxon>Bdelloidea</taxon>
        <taxon>Philodinida</taxon>
        <taxon>Philodinidae</taxon>
        <taxon>Rotaria</taxon>
    </lineage>
</organism>
<accession>A0A8S3K6G4</accession>
<feature type="non-terminal residue" evidence="1">
    <location>
        <position position="148"/>
    </location>
</feature>
<evidence type="ECO:0000313" key="3">
    <source>
        <dbReference type="Proteomes" id="UP000681720"/>
    </source>
</evidence>
<proteinExistence type="predicted"/>
<dbReference type="Proteomes" id="UP000681720">
    <property type="component" value="Unassembled WGS sequence"/>
</dbReference>
<dbReference type="EMBL" id="CAJOBI010362667">
    <property type="protein sequence ID" value="CAF5226909.1"/>
    <property type="molecule type" value="Genomic_DNA"/>
</dbReference>
<evidence type="ECO:0000313" key="2">
    <source>
        <dbReference type="EMBL" id="CAF5226909.1"/>
    </source>
</evidence>
<sequence>DSCIIDTIDENNENEINNYRVDSDYPFWIFNETIFLCTGYLKDDASKAIIAISALTTLLHKRKHVPFEEAKSIAQQKISTCTAFRSEHLSNVASTDSTTYSYIDLLFPTDHQSIESVIISIGKYCTIEQDLEKVAMTTIATNRVADDE</sequence>
<reference evidence="1" key="1">
    <citation type="submission" date="2021-02" db="EMBL/GenBank/DDBJ databases">
        <authorList>
            <person name="Nowell W R."/>
        </authorList>
    </citation>
    <scope>NUCLEOTIDE SEQUENCE</scope>
</reference>